<proteinExistence type="inferred from homology"/>
<dbReference type="SUPFAM" id="SSF56112">
    <property type="entry name" value="Protein kinase-like (PK-like)"/>
    <property type="match status" value="1"/>
</dbReference>
<dbReference type="PANTHER" id="PTHR22603">
    <property type="entry name" value="CHOLINE/ETHANOALAMINE KINASE"/>
    <property type="match status" value="1"/>
</dbReference>
<keyword evidence="3" id="KW-1185">Reference proteome</keyword>
<accession>A0ABR1JXT1</accession>
<comment type="caution">
    <text evidence="2">The sequence shown here is derived from an EMBL/GenBank/DDBJ whole genome shotgun (WGS) entry which is preliminary data.</text>
</comment>
<evidence type="ECO:0008006" key="4">
    <source>
        <dbReference type="Google" id="ProtNLM"/>
    </source>
</evidence>
<comment type="similarity">
    <text evidence="1">Belongs to the choline/ethanolamine kinase family.</text>
</comment>
<dbReference type="CDD" id="cd05157">
    <property type="entry name" value="ETNK_euk"/>
    <property type="match status" value="1"/>
</dbReference>
<dbReference type="Gene3D" id="3.30.200.20">
    <property type="entry name" value="Phosphorylase Kinase, domain 1"/>
    <property type="match status" value="1"/>
</dbReference>
<dbReference type="Proteomes" id="UP001498398">
    <property type="component" value="Unassembled WGS sequence"/>
</dbReference>
<dbReference type="Gene3D" id="3.90.1200.10">
    <property type="match status" value="1"/>
</dbReference>
<evidence type="ECO:0000313" key="3">
    <source>
        <dbReference type="Proteomes" id="UP001498398"/>
    </source>
</evidence>
<evidence type="ECO:0000256" key="1">
    <source>
        <dbReference type="ARBA" id="ARBA00038211"/>
    </source>
</evidence>
<protein>
    <recommendedName>
        <fullName evidence="4">Choline kinase</fullName>
    </recommendedName>
</protein>
<organism evidence="2 3">
    <name type="scientific">Marasmiellus scandens</name>
    <dbReference type="NCBI Taxonomy" id="2682957"/>
    <lineage>
        <taxon>Eukaryota</taxon>
        <taxon>Fungi</taxon>
        <taxon>Dikarya</taxon>
        <taxon>Basidiomycota</taxon>
        <taxon>Agaricomycotina</taxon>
        <taxon>Agaricomycetes</taxon>
        <taxon>Agaricomycetidae</taxon>
        <taxon>Agaricales</taxon>
        <taxon>Marasmiineae</taxon>
        <taxon>Omphalotaceae</taxon>
        <taxon>Marasmiellus</taxon>
    </lineage>
</organism>
<dbReference type="Pfam" id="PF01633">
    <property type="entry name" value="Choline_kinase"/>
    <property type="match status" value="1"/>
</dbReference>
<reference evidence="2 3" key="1">
    <citation type="submission" date="2024-01" db="EMBL/GenBank/DDBJ databases">
        <title>A draft genome for the cacao thread blight pathogen Marasmiellus scandens.</title>
        <authorList>
            <person name="Baruah I.K."/>
            <person name="Leung J."/>
            <person name="Bukari Y."/>
            <person name="Amoako-Attah I."/>
            <person name="Meinhardt L.W."/>
            <person name="Bailey B.A."/>
            <person name="Cohen S.P."/>
        </authorList>
    </citation>
    <scope>NUCLEOTIDE SEQUENCE [LARGE SCALE GENOMIC DNA]</scope>
    <source>
        <strain evidence="2 3">GH-19</strain>
    </source>
</reference>
<sequence>MAGVSPVLAPSLSTSALPLEGPAVIRRLSTGSVHSIASAFASSVSSISLSQEPEPVKEEGLRHANVRLQARNYKKPSFLSELLECIQSLNIPTWSNPKILPKDIHVFKVSGSMTNAVFFVSYPTIKEVRTLLLRIYGPSSGNLISRPRELHNLHILSSRYRLGPRVYGTFENGRLEEYFDSKALSAKDMRDPEISRWVGARMAEFHSVDIELIEETYTGPGSESRRWDIAAKKNVKSWLGSARQVLALPAFPQAIGEELDLENFKKDWDRYMQWLATVDDTQRGSKRVFAHNDAQYGNLLRLSELKEGTPAHRQIIVVDFEYAAPNPASFDIANHFHEWTANYDSATPHLLDESLYPTYGERRNFFLAYLEHSNATPCTPSELDTLVQNLEEQVRYWSPASHAMWAIWGIVQARDDVESEVQEPEFDYIGYARCRMAGFRRSLQALGI</sequence>
<evidence type="ECO:0000313" key="2">
    <source>
        <dbReference type="EMBL" id="KAK7468643.1"/>
    </source>
</evidence>
<dbReference type="PANTHER" id="PTHR22603:SF93">
    <property type="entry name" value="RE24176P"/>
    <property type="match status" value="1"/>
</dbReference>
<dbReference type="EMBL" id="JBANRG010000003">
    <property type="protein sequence ID" value="KAK7468643.1"/>
    <property type="molecule type" value="Genomic_DNA"/>
</dbReference>
<name>A0ABR1JXT1_9AGAR</name>
<gene>
    <name evidence="2" type="ORF">VKT23_003148</name>
</gene>
<dbReference type="InterPro" id="IPR011009">
    <property type="entry name" value="Kinase-like_dom_sf"/>
</dbReference>